<dbReference type="AlphaFoldDB" id="A0A165CVS8"/>
<gene>
    <name evidence="3" type="ORF">JH395_07785</name>
    <name evidence="2" type="ORF">Lp19_3167</name>
</gene>
<dbReference type="Proteomes" id="UP000595466">
    <property type="component" value="Chromosome"/>
</dbReference>
<proteinExistence type="predicted"/>
<feature type="transmembrane region" description="Helical" evidence="1">
    <location>
        <begin position="277"/>
        <end position="301"/>
    </location>
</feature>
<evidence type="ECO:0000313" key="3">
    <source>
        <dbReference type="EMBL" id="QQM59664.1"/>
    </source>
</evidence>
<reference evidence="3 5" key="2">
    <citation type="submission" date="2020-12" db="EMBL/GenBank/DDBJ databases">
        <title>Whole genome sequencing of Lactobacillus plantarum PC518.</title>
        <authorList>
            <person name="Guo Q."/>
        </authorList>
    </citation>
    <scope>NUCLEOTIDE SEQUENCE [LARGE SCALE GENOMIC DNA]</scope>
    <source>
        <strain evidence="3 5">PC518</strain>
    </source>
</reference>
<dbReference type="EMBL" id="LUXM01000040">
    <property type="protein sequence ID" value="KZU91881.1"/>
    <property type="molecule type" value="Genomic_DNA"/>
</dbReference>
<evidence type="ECO:0000313" key="4">
    <source>
        <dbReference type="Proteomes" id="UP000076882"/>
    </source>
</evidence>
<evidence type="ECO:0000313" key="5">
    <source>
        <dbReference type="Proteomes" id="UP000595466"/>
    </source>
</evidence>
<dbReference type="PATRIC" id="fig|1590.144.peg.1529"/>
<feature type="transmembrane region" description="Helical" evidence="1">
    <location>
        <begin position="96"/>
        <end position="118"/>
    </location>
</feature>
<accession>A0A165CVS8</accession>
<sequence length="359" mass="41415">MLVIVWILLVLLLGLMGWLEYHNLQHPVIQPAKNLAPRAQLQLQHQVRQHVTDQAPRLKWLYYGMAACWWLGVISLLVSCYLVSAKLTLLIFPIRSVVTSIALMIVGIILLMIPVLVWPTQSYDYLIGHSTQDHHWQLADTATFEHYRRFQIWLVLALDVFILIGWISWAYRVSTVPMVTIEYLLMVVAIAVPVVALITLLAQLPYLHQNRYLIPVSGRFGTQHYHANQALMQQQPDLKSRLIIVNVVRIIGYALGLYALWLLYANILAPAFTVDTSIVYPAAAFAIIGLLIVLTTGGVWLPRFYDYLQLLDNKTLTFKLAGSDRFRRFRFHLYYFKLAFSILWIVIWALIIGYIYYFG</sequence>
<keyword evidence="1" id="KW-1133">Transmembrane helix</keyword>
<evidence type="ECO:0000256" key="1">
    <source>
        <dbReference type="SAM" id="Phobius"/>
    </source>
</evidence>
<evidence type="ECO:0000313" key="2">
    <source>
        <dbReference type="EMBL" id="KZU91881.1"/>
    </source>
</evidence>
<feature type="transmembrane region" description="Helical" evidence="1">
    <location>
        <begin position="60"/>
        <end position="84"/>
    </location>
</feature>
<feature type="transmembrane region" description="Helical" evidence="1">
    <location>
        <begin position="150"/>
        <end position="171"/>
    </location>
</feature>
<feature type="transmembrane region" description="Helical" evidence="1">
    <location>
        <begin position="334"/>
        <end position="357"/>
    </location>
</feature>
<dbReference type="KEGG" id="lpb:SH83_07365"/>
<feature type="transmembrane region" description="Helical" evidence="1">
    <location>
        <begin position="183"/>
        <end position="206"/>
    </location>
</feature>
<dbReference type="EMBL" id="CP066817">
    <property type="protein sequence ID" value="QQM59664.1"/>
    <property type="molecule type" value="Genomic_DNA"/>
</dbReference>
<name>A0A165CVS8_LACPN</name>
<dbReference type="Proteomes" id="UP000076882">
    <property type="component" value="Unassembled WGS sequence"/>
</dbReference>
<reference evidence="2 4" key="1">
    <citation type="submission" date="2016-03" db="EMBL/GenBank/DDBJ databases">
        <title>Comparative genomics of 54 Lactobacillus plantarum strains reveals genomic uncoupling from niche constraints.</title>
        <authorList>
            <person name="Martino M.E."/>
        </authorList>
    </citation>
    <scope>NUCLEOTIDE SEQUENCE [LARGE SCALE GENOMIC DNA]</scope>
    <source>
        <strain evidence="2 4">19.1</strain>
    </source>
</reference>
<dbReference type="RefSeq" id="WP_027821446.1">
    <property type="nucleotide sequence ID" value="NZ_AP018405.1"/>
</dbReference>
<feature type="transmembrane region" description="Helical" evidence="1">
    <location>
        <begin position="242"/>
        <end position="265"/>
    </location>
</feature>
<organism evidence="2 4">
    <name type="scientific">Lactiplantibacillus plantarum</name>
    <name type="common">Lactobacillus plantarum</name>
    <dbReference type="NCBI Taxonomy" id="1590"/>
    <lineage>
        <taxon>Bacteria</taxon>
        <taxon>Bacillati</taxon>
        <taxon>Bacillota</taxon>
        <taxon>Bacilli</taxon>
        <taxon>Lactobacillales</taxon>
        <taxon>Lactobacillaceae</taxon>
        <taxon>Lactiplantibacillus</taxon>
    </lineage>
</organism>
<protein>
    <recommendedName>
        <fullName evidence="6">Integral membrane protein</fullName>
    </recommendedName>
</protein>
<keyword evidence="1" id="KW-0812">Transmembrane</keyword>
<keyword evidence="1" id="KW-0472">Membrane</keyword>
<evidence type="ECO:0008006" key="6">
    <source>
        <dbReference type="Google" id="ProtNLM"/>
    </source>
</evidence>